<dbReference type="Proteomes" id="UP000241434">
    <property type="component" value="Unassembled WGS sequence"/>
</dbReference>
<keyword evidence="3" id="KW-1185">Reference proteome</keyword>
<gene>
    <name evidence="2" type="ORF">UF10_07320</name>
</gene>
<dbReference type="AlphaFoldDB" id="A0A2P7PZC1"/>
<dbReference type="RefSeq" id="WP_106777155.1">
    <property type="nucleotide sequence ID" value="NZ_JYGE01000006.1"/>
</dbReference>
<dbReference type="OrthoDB" id="581550at2"/>
<evidence type="ECO:0000256" key="1">
    <source>
        <dbReference type="SAM" id="MobiDB-lite"/>
    </source>
</evidence>
<name>A0A2P7PZC1_9FIRM</name>
<feature type="region of interest" description="Disordered" evidence="1">
    <location>
        <begin position="185"/>
        <end position="224"/>
    </location>
</feature>
<dbReference type="EMBL" id="JYGE01000006">
    <property type="protein sequence ID" value="PSJ31077.1"/>
    <property type="molecule type" value="Genomic_DNA"/>
</dbReference>
<reference evidence="2" key="1">
    <citation type="thesis" date="2015" institute="Rutgers" country="The State University of New Jersey, 14 College Farm Rd., New Brunswick, NJ, USA">
        <title>Ammonia toxicity in bacteria and its implications for treatment of and resource recovery from highly nitrogenous organic wastes.</title>
        <authorList>
            <person name="Luther A.K."/>
        </authorList>
    </citation>
    <scope>NUCLEOTIDE SEQUENCE</scope>
    <source>
        <strain evidence="2">RT-10B</strain>
    </source>
</reference>
<proteinExistence type="predicted"/>
<comment type="caution">
    <text evidence="2">The sequence shown here is derived from an EMBL/GenBank/DDBJ whole genome shotgun (WGS) entry which is preliminary data.</text>
</comment>
<protein>
    <submittedName>
        <fullName evidence="2">Uncharacterized protein</fullName>
    </submittedName>
</protein>
<accession>A0A2P7PZC1</accession>
<dbReference type="PROSITE" id="PS51257">
    <property type="entry name" value="PROKAR_LIPOPROTEIN"/>
    <property type="match status" value="1"/>
</dbReference>
<evidence type="ECO:0000313" key="2">
    <source>
        <dbReference type="EMBL" id="PSJ31077.1"/>
    </source>
</evidence>
<feature type="compositionally biased region" description="Acidic residues" evidence="1">
    <location>
        <begin position="195"/>
        <end position="218"/>
    </location>
</feature>
<sequence length="224" mass="25795">MKKYLVLILLIFSVFTTGCSGFSVFGKEIIPQSAVYCDNCGFKSDKKTKTCETCKEKPIWLSKKPKITRQIGKRLEDEKAAEFKKQKEKDEKEALQNNKQERVVVKTKVVKKKEKKKEKYDTCGICGREDKISNLTHVHGVGVYVHSKCGDNAATCANCSNTLFTREENRTGYCDVCYYSQNNNSNNNSNKDNDYNSDDSYNDSYDDGNYDYSDYDQYQDDKQY</sequence>
<organism evidence="2 3">
    <name type="scientific">Peptostreptococcus russellii</name>
    <dbReference type="NCBI Taxonomy" id="215200"/>
    <lineage>
        <taxon>Bacteria</taxon>
        <taxon>Bacillati</taxon>
        <taxon>Bacillota</taxon>
        <taxon>Clostridia</taxon>
        <taxon>Peptostreptococcales</taxon>
        <taxon>Peptostreptococcaceae</taxon>
        <taxon>Peptostreptococcus</taxon>
    </lineage>
</organism>
<evidence type="ECO:0000313" key="3">
    <source>
        <dbReference type="Proteomes" id="UP000241434"/>
    </source>
</evidence>